<dbReference type="EMBL" id="VMTR01000034">
    <property type="protein sequence ID" value="TVT95317.1"/>
    <property type="molecule type" value="Genomic_DNA"/>
</dbReference>
<feature type="transmembrane region" description="Helical" evidence="7">
    <location>
        <begin position="228"/>
        <end position="252"/>
    </location>
</feature>
<accession>A0A558GC25</accession>
<feature type="transmembrane region" description="Helical" evidence="7">
    <location>
        <begin position="87"/>
        <end position="106"/>
    </location>
</feature>
<dbReference type="PANTHER" id="PTHR42865">
    <property type="entry name" value="PROTON/GLUTAMATE-ASPARTATE SYMPORTER"/>
    <property type="match status" value="1"/>
</dbReference>
<sequence>MFGTVRTVWDEYRSVPLIYRIFVAFVAGSAAGILFGERMAVVSPLGELFIRLLNMLIIPIIVFTLLSGIRQLSPAQLGKIGGSTVGLYAVTTTIAGLIGLAVANILQPGRGVEFLDAEARSQAPPSLTDVLLGIVPSNPVTALAEGNLLATVFFVITFGIALTYVRARQDDLAETVDSIFAAFEVGTEALFVIVRGVLEYGVVGIFALMASGIGTEGIGVFSSLGELVLAVAVAVVAHIVITYLFLLMGLVMNVSPVAFLAGAKDAMVTAFATRSSSGTLPVTMQNAEEDLRIDERIYSFALPVGATANMDGAAIRQAITVVFAANVVGQPLVLSEQVLVLLVAVLISIGTAGVPGAGLVMLTVILTQVGLPLEVVGFVAGVDPILGRIATMNNVTGDLAVSSVVAKWNDAVDFDDGVWARSADGLRDIVSSAD</sequence>
<dbReference type="GeneID" id="301159747"/>
<evidence type="ECO:0000256" key="5">
    <source>
        <dbReference type="ARBA" id="ARBA00022989"/>
    </source>
</evidence>
<name>A0A558GC25_HALVO</name>
<comment type="caution">
    <text evidence="8">The sequence shown here is derived from an EMBL/GenBank/DDBJ whole genome shotgun (WGS) entry which is preliminary data.</text>
</comment>
<evidence type="ECO:0000313" key="8">
    <source>
        <dbReference type="EMBL" id="TVT95317.1"/>
    </source>
</evidence>
<dbReference type="RefSeq" id="WP_144858613.1">
    <property type="nucleotide sequence ID" value="NZ_CP191799.1"/>
</dbReference>
<dbReference type="PRINTS" id="PR00173">
    <property type="entry name" value="EDTRNSPORT"/>
</dbReference>
<feature type="transmembrane region" description="Helical" evidence="7">
    <location>
        <begin position="338"/>
        <end position="366"/>
    </location>
</feature>
<dbReference type="InterPro" id="IPR036458">
    <property type="entry name" value="Na:dicarbo_symporter_sf"/>
</dbReference>
<dbReference type="Gene3D" id="1.10.3860.10">
    <property type="entry name" value="Sodium:dicarboxylate symporter"/>
    <property type="match status" value="1"/>
</dbReference>
<dbReference type="GO" id="GO:0005886">
    <property type="term" value="C:plasma membrane"/>
    <property type="evidence" value="ECO:0007669"/>
    <property type="project" value="UniProtKB-SubCell"/>
</dbReference>
<feature type="transmembrane region" description="Helical" evidence="7">
    <location>
        <begin position="148"/>
        <end position="167"/>
    </location>
</feature>
<protein>
    <submittedName>
        <fullName evidence="8">Dicarboxylate/amino acid:cation symporter</fullName>
    </submittedName>
</protein>
<keyword evidence="3" id="KW-1003">Cell membrane</keyword>
<keyword evidence="6 7" id="KW-0472">Membrane</keyword>
<evidence type="ECO:0000256" key="3">
    <source>
        <dbReference type="ARBA" id="ARBA00022475"/>
    </source>
</evidence>
<reference evidence="8 9" key="1">
    <citation type="submission" date="2019-07" db="EMBL/GenBank/DDBJ databases">
        <title>Draft genome sequence of Haloferax volcanii SS0101, isolated from salt farm in Samut Sakhon, Thailand.</title>
        <authorList>
            <person name="Wanthongcharoen S."/>
            <person name="Yamprayoonswat W."/>
            <person name="Ruangsuj P."/>
            <person name="Thongpramul N."/>
            <person name="Jumpathong W."/>
            <person name="Sittihan S."/>
            <person name="Kanjanavas P."/>
            <person name="Yasawong M."/>
        </authorList>
    </citation>
    <scope>NUCLEOTIDE SEQUENCE [LARGE SCALE GENOMIC DNA]</scope>
    <source>
        <strain evidence="8 9">SS0101</strain>
    </source>
</reference>
<keyword evidence="5 7" id="KW-1133">Transmembrane helix</keyword>
<dbReference type="Pfam" id="PF00375">
    <property type="entry name" value="SDF"/>
    <property type="match status" value="1"/>
</dbReference>
<evidence type="ECO:0000256" key="1">
    <source>
        <dbReference type="ARBA" id="ARBA00004651"/>
    </source>
</evidence>
<dbReference type="SUPFAM" id="SSF118215">
    <property type="entry name" value="Proton glutamate symport protein"/>
    <property type="match status" value="1"/>
</dbReference>
<evidence type="ECO:0000256" key="6">
    <source>
        <dbReference type="ARBA" id="ARBA00023136"/>
    </source>
</evidence>
<organism evidence="8 9">
    <name type="scientific">Haloferax volcanii</name>
    <name type="common">Halobacterium volcanii</name>
    <dbReference type="NCBI Taxonomy" id="2246"/>
    <lineage>
        <taxon>Archaea</taxon>
        <taxon>Methanobacteriati</taxon>
        <taxon>Methanobacteriota</taxon>
        <taxon>Stenosarchaea group</taxon>
        <taxon>Halobacteria</taxon>
        <taxon>Halobacteriales</taxon>
        <taxon>Haloferacaceae</taxon>
        <taxon>Haloferax</taxon>
    </lineage>
</organism>
<dbReference type="PANTHER" id="PTHR42865:SF7">
    <property type="entry name" value="PROTON_GLUTAMATE-ASPARTATE SYMPORTER"/>
    <property type="match status" value="1"/>
</dbReference>
<gene>
    <name evidence="8" type="ORF">FQA18_07210</name>
</gene>
<evidence type="ECO:0000256" key="7">
    <source>
        <dbReference type="SAM" id="Phobius"/>
    </source>
</evidence>
<dbReference type="Proteomes" id="UP000320212">
    <property type="component" value="Unassembled WGS sequence"/>
</dbReference>
<evidence type="ECO:0000256" key="2">
    <source>
        <dbReference type="ARBA" id="ARBA00022448"/>
    </source>
</evidence>
<dbReference type="InterPro" id="IPR001991">
    <property type="entry name" value="Na-dicarboxylate_symporter"/>
</dbReference>
<keyword evidence="2" id="KW-0813">Transport</keyword>
<comment type="subcellular location">
    <subcellularLocation>
        <location evidence="1">Cell membrane</location>
        <topology evidence="1">Multi-pass membrane protein</topology>
    </subcellularLocation>
</comment>
<feature type="transmembrane region" description="Helical" evidence="7">
    <location>
        <begin position="17"/>
        <end position="36"/>
    </location>
</feature>
<dbReference type="AlphaFoldDB" id="A0A558GC25"/>
<dbReference type="GO" id="GO:0015293">
    <property type="term" value="F:symporter activity"/>
    <property type="evidence" value="ECO:0007669"/>
    <property type="project" value="UniProtKB-KW"/>
</dbReference>
<evidence type="ECO:0000313" key="9">
    <source>
        <dbReference type="Proteomes" id="UP000320212"/>
    </source>
</evidence>
<keyword evidence="4 7" id="KW-0812">Transmembrane</keyword>
<feature type="transmembrane region" description="Helical" evidence="7">
    <location>
        <begin position="48"/>
        <end position="66"/>
    </location>
</feature>
<proteinExistence type="predicted"/>
<evidence type="ECO:0000256" key="4">
    <source>
        <dbReference type="ARBA" id="ARBA00022692"/>
    </source>
</evidence>